<dbReference type="Gene3D" id="3.30.530.20">
    <property type="match status" value="1"/>
</dbReference>
<reference evidence="3 4" key="1">
    <citation type="submission" date="2021-03" db="EMBL/GenBank/DDBJ databases">
        <title>Thermosipho ferrireducens sp.nov., an anaerobic thermophilic iron-reducing bacterium isolated from a deep-sea hydrothermal sulfide deposits.</title>
        <authorList>
            <person name="Zeng X."/>
            <person name="Chen Y."/>
            <person name="Shao Z."/>
        </authorList>
    </citation>
    <scope>NUCLEOTIDE SEQUENCE [LARGE SCALE GENOMIC DNA]</scope>
    <source>
        <strain evidence="3 4">JL129W03</strain>
    </source>
</reference>
<protein>
    <submittedName>
        <fullName evidence="3">SRPBCC domain-containing protein</fullName>
    </submittedName>
</protein>
<dbReference type="RefSeq" id="WP_207567156.1">
    <property type="nucleotide sequence ID" value="NZ_CP071446.1"/>
</dbReference>
<dbReference type="CDD" id="cd07814">
    <property type="entry name" value="SRPBCC_CalC_Aha1-like"/>
    <property type="match status" value="1"/>
</dbReference>
<evidence type="ECO:0000259" key="2">
    <source>
        <dbReference type="Pfam" id="PF08327"/>
    </source>
</evidence>
<dbReference type="EMBL" id="CP071446">
    <property type="protein sequence ID" value="QTA38437.1"/>
    <property type="molecule type" value="Genomic_DNA"/>
</dbReference>
<comment type="similarity">
    <text evidence="1">Belongs to the AHA1 family.</text>
</comment>
<feature type="domain" description="Activator of Hsp90 ATPase homologue 1/2-like C-terminal" evidence="2">
    <location>
        <begin position="14"/>
        <end position="133"/>
    </location>
</feature>
<dbReference type="Pfam" id="PF08327">
    <property type="entry name" value="AHSA1"/>
    <property type="match status" value="1"/>
</dbReference>
<sequence length="147" mass="17740">MLEIPPMEFTEHFNAPVERVWKLFVNENGWDPWFTDGMKMELKNGGKIHFRWKRITNGEEVTDNGLTIALIPHRLWEFWWYEYEDGFRSRVEIKFQENENEETWVTIVDHTLVKTIDELQIRYGCAYGWGQMLLLAKVYLEKKIILI</sequence>
<evidence type="ECO:0000256" key="1">
    <source>
        <dbReference type="ARBA" id="ARBA00006817"/>
    </source>
</evidence>
<evidence type="ECO:0000313" key="4">
    <source>
        <dbReference type="Proteomes" id="UP000671862"/>
    </source>
</evidence>
<dbReference type="SUPFAM" id="SSF55961">
    <property type="entry name" value="Bet v1-like"/>
    <property type="match status" value="1"/>
</dbReference>
<dbReference type="InterPro" id="IPR023393">
    <property type="entry name" value="START-like_dom_sf"/>
</dbReference>
<organism evidence="3 4">
    <name type="scientific">Thermosipho ferrireducens</name>
    <dbReference type="NCBI Taxonomy" id="2571116"/>
    <lineage>
        <taxon>Bacteria</taxon>
        <taxon>Thermotogati</taxon>
        <taxon>Thermotogota</taxon>
        <taxon>Thermotogae</taxon>
        <taxon>Thermotogales</taxon>
        <taxon>Fervidobacteriaceae</taxon>
        <taxon>Thermosipho</taxon>
    </lineage>
</organism>
<evidence type="ECO:0000313" key="3">
    <source>
        <dbReference type="EMBL" id="QTA38437.1"/>
    </source>
</evidence>
<dbReference type="InterPro" id="IPR013538">
    <property type="entry name" value="ASHA1/2-like_C"/>
</dbReference>
<proteinExistence type="inferred from homology"/>
<keyword evidence="4" id="KW-1185">Reference proteome</keyword>
<accession>A0ABX7S771</accession>
<gene>
    <name evidence="3" type="ORF">JYK00_02620</name>
</gene>
<name>A0ABX7S771_9BACT</name>
<dbReference type="Proteomes" id="UP000671862">
    <property type="component" value="Chromosome"/>
</dbReference>